<dbReference type="PANTHER" id="PTHR42738">
    <property type="entry name" value="HYDROXYMETHYLGLUTARYL-COA LYASE"/>
    <property type="match status" value="1"/>
</dbReference>
<evidence type="ECO:0000256" key="3">
    <source>
        <dbReference type="ARBA" id="ARBA00023239"/>
    </source>
</evidence>
<dbReference type="Gene3D" id="3.20.20.70">
    <property type="entry name" value="Aldolase class I"/>
    <property type="match status" value="1"/>
</dbReference>
<dbReference type="SUPFAM" id="SSF51569">
    <property type="entry name" value="Aldolase"/>
    <property type="match status" value="1"/>
</dbReference>
<dbReference type="GO" id="GO:0046951">
    <property type="term" value="P:ketone body biosynthetic process"/>
    <property type="evidence" value="ECO:0007669"/>
    <property type="project" value="TreeGrafter"/>
</dbReference>
<dbReference type="AlphaFoldDB" id="A0A1W1X1F0"/>
<dbReference type="GO" id="GO:0006552">
    <property type="term" value="P:L-leucine catabolic process"/>
    <property type="evidence" value="ECO:0007669"/>
    <property type="project" value="TreeGrafter"/>
</dbReference>
<protein>
    <submittedName>
        <fullName evidence="5">Hydroxymethylglutaryl-CoA lyase</fullName>
    </submittedName>
</protein>
<keyword evidence="3 5" id="KW-0456">Lyase</keyword>
<dbReference type="InterPro" id="IPR013785">
    <property type="entry name" value="Aldolase_TIM"/>
</dbReference>
<dbReference type="Proteomes" id="UP000192783">
    <property type="component" value="Unassembled WGS sequence"/>
</dbReference>
<accession>A0A1W1X1F0</accession>
<dbReference type="NCBIfam" id="NF004283">
    <property type="entry name" value="PRK05692.1"/>
    <property type="match status" value="1"/>
</dbReference>
<sequence length="303" mass="32585">MQPQVILEESAPRDGLQNEARIFSVEERVWLVEALAACGFPRIQVGSFVSPRAVPQMADTEAVYGRIQKRPGVVYSVLVLNEKGLERAVACGVDHVAVFTSASETHSRKNTGCSVDEGLGRAAAVVRRALEAGMTVQAGVMNAFGCRFDGSVPRERVRSLLFSLREAGAQELSLADTSGMAHPRQMEEVLEPLLADLDVPLALHLHDTWGFALANIYAAWKMGVNRFDTALGGLGGCPFLPGAPGNVASEDVVHLFESMGVCTGVDPKPLVRVVKDLERKLGRALSGHFSRVQPTAACEDVRP</sequence>
<evidence type="ECO:0000313" key="5">
    <source>
        <dbReference type="EMBL" id="SMC17735.1"/>
    </source>
</evidence>
<dbReference type="OrthoDB" id="9784013at2"/>
<dbReference type="InterPro" id="IPR000891">
    <property type="entry name" value="PYR_CT"/>
</dbReference>
<evidence type="ECO:0000256" key="2">
    <source>
        <dbReference type="ARBA" id="ARBA00022723"/>
    </source>
</evidence>
<evidence type="ECO:0000256" key="1">
    <source>
        <dbReference type="ARBA" id="ARBA00009405"/>
    </source>
</evidence>
<dbReference type="InterPro" id="IPR043594">
    <property type="entry name" value="HMGL"/>
</dbReference>
<organism evidence="5 6">
    <name type="scientific">Desulfacinum hydrothermale DSM 13146</name>
    <dbReference type="NCBI Taxonomy" id="1121390"/>
    <lineage>
        <taxon>Bacteria</taxon>
        <taxon>Pseudomonadati</taxon>
        <taxon>Thermodesulfobacteriota</taxon>
        <taxon>Syntrophobacteria</taxon>
        <taxon>Syntrophobacterales</taxon>
        <taxon>Syntrophobacteraceae</taxon>
        <taxon>Desulfacinum</taxon>
    </lineage>
</organism>
<dbReference type="GO" id="GO:0046872">
    <property type="term" value="F:metal ion binding"/>
    <property type="evidence" value="ECO:0007669"/>
    <property type="project" value="UniProtKB-KW"/>
</dbReference>
<keyword evidence="6" id="KW-1185">Reference proteome</keyword>
<reference evidence="5" key="1">
    <citation type="submission" date="2017-04" db="EMBL/GenBank/DDBJ databases">
        <authorList>
            <person name="Afonso C.L."/>
            <person name="Miller P.J."/>
            <person name="Scott M.A."/>
            <person name="Spackman E."/>
            <person name="Goraichik I."/>
            <person name="Dimitrov K.M."/>
            <person name="Suarez D.L."/>
            <person name="Swayne D.E."/>
        </authorList>
    </citation>
    <scope>NUCLEOTIDE SEQUENCE [LARGE SCALE GENOMIC DNA]</scope>
    <source>
        <strain evidence="5">DSM 13146</strain>
    </source>
</reference>
<dbReference type="PANTHER" id="PTHR42738:SF7">
    <property type="entry name" value="HYDROXYMETHYLGLUTARYL-COA LYASE"/>
    <property type="match status" value="1"/>
</dbReference>
<gene>
    <name evidence="5" type="ORF">SAMN02746041_00384</name>
</gene>
<comment type="similarity">
    <text evidence="1">Belongs to the HMG-CoA lyase family.</text>
</comment>
<dbReference type="PROSITE" id="PS50991">
    <property type="entry name" value="PYR_CT"/>
    <property type="match status" value="1"/>
</dbReference>
<name>A0A1W1X1F0_9BACT</name>
<keyword evidence="2" id="KW-0479">Metal-binding</keyword>
<dbReference type="RefSeq" id="WP_084055841.1">
    <property type="nucleotide sequence ID" value="NZ_FWXF01000001.1"/>
</dbReference>
<dbReference type="Pfam" id="PF00682">
    <property type="entry name" value="HMGL-like"/>
    <property type="match status" value="1"/>
</dbReference>
<dbReference type="STRING" id="1121390.SAMN02746041_00384"/>
<evidence type="ECO:0000313" key="6">
    <source>
        <dbReference type="Proteomes" id="UP000192783"/>
    </source>
</evidence>
<dbReference type="GO" id="GO:0004419">
    <property type="term" value="F:hydroxymethylglutaryl-CoA lyase activity"/>
    <property type="evidence" value="ECO:0007669"/>
    <property type="project" value="TreeGrafter"/>
</dbReference>
<feature type="domain" description="Pyruvate carboxyltransferase" evidence="4">
    <location>
        <begin position="5"/>
        <end position="271"/>
    </location>
</feature>
<proteinExistence type="inferred from homology"/>
<dbReference type="FunFam" id="3.20.20.70:FF:000071">
    <property type="entry name" value="Hydroxymethylglutaryl-CoA lyase"/>
    <property type="match status" value="1"/>
</dbReference>
<dbReference type="CDD" id="cd07938">
    <property type="entry name" value="DRE_TIM_HMGL"/>
    <property type="match status" value="1"/>
</dbReference>
<dbReference type="EMBL" id="FWXF01000001">
    <property type="protein sequence ID" value="SMC17735.1"/>
    <property type="molecule type" value="Genomic_DNA"/>
</dbReference>
<evidence type="ECO:0000259" key="4">
    <source>
        <dbReference type="PROSITE" id="PS50991"/>
    </source>
</evidence>